<sequence length="190" mass="20740">MEKRVVVMTFKENSQAYEIFSKLKGLHLEGKVEIEQLAVVENVKDKGFEVKDAADLTGSDRFFAGGLIGAFVGIIGGPLGMLLGWTTGSIIGNISDIGEVKGAMSTFQKTANVLTEGSVGVIAIASEYSEHVIDEAVKTELGGEVVRFSAAAVQEEIDEAHKAERELRREARKHWFKDKFNHDDDVAPEK</sequence>
<evidence type="ECO:0000256" key="1">
    <source>
        <dbReference type="SAM" id="Phobius"/>
    </source>
</evidence>
<keyword evidence="1" id="KW-0812">Transmembrane</keyword>
<feature type="transmembrane region" description="Helical" evidence="1">
    <location>
        <begin position="62"/>
        <end position="85"/>
    </location>
</feature>
<proteinExistence type="predicted"/>
<reference evidence="2" key="1">
    <citation type="submission" date="2014-07" db="EMBL/GenBank/DDBJ databases">
        <authorList>
            <person name="Urmite Genomes Urmite Genomes"/>
        </authorList>
    </citation>
    <scope>NUCLEOTIDE SEQUENCE</scope>
    <source>
        <strain evidence="2">13S34_air</strain>
    </source>
</reference>
<dbReference type="AlphaFoldDB" id="A0A078M6L0"/>
<name>A0A078M6L0_9BACL</name>
<protein>
    <recommendedName>
        <fullName evidence="3">DUF1269 domain-containing protein</fullName>
    </recommendedName>
</protein>
<evidence type="ECO:0008006" key="3">
    <source>
        <dbReference type="Google" id="ProtNLM"/>
    </source>
</evidence>
<organism evidence="2">
    <name type="scientific">Metalysinibacillus saudimassiliensis</name>
    <dbReference type="NCBI Taxonomy" id="1461583"/>
    <lineage>
        <taxon>Bacteria</taxon>
        <taxon>Bacillati</taxon>
        <taxon>Bacillota</taxon>
        <taxon>Bacilli</taxon>
        <taxon>Bacillales</taxon>
        <taxon>Caryophanaceae</taxon>
        <taxon>Metalysinibacillus</taxon>
    </lineage>
</organism>
<accession>A0A078M6L0</accession>
<dbReference type="HOGENOM" id="CLU_107989_2_0_9"/>
<keyword evidence="1" id="KW-0472">Membrane</keyword>
<keyword evidence="1" id="KW-1133">Transmembrane helix</keyword>
<dbReference type="PATRIC" id="fig|1461583.4.peg.1383"/>
<gene>
    <name evidence="2" type="ORF">BN1050_01426</name>
</gene>
<evidence type="ECO:0000313" key="2">
    <source>
        <dbReference type="EMBL" id="CEA03073.1"/>
    </source>
</evidence>
<dbReference type="EMBL" id="LN483075">
    <property type="protein sequence ID" value="CEA03073.1"/>
    <property type="molecule type" value="Genomic_DNA"/>
</dbReference>